<evidence type="ECO:0000313" key="1">
    <source>
        <dbReference type="EMBL" id="SVB11560.1"/>
    </source>
</evidence>
<gene>
    <name evidence="1" type="ORF">METZ01_LOCUS164414</name>
</gene>
<feature type="non-terminal residue" evidence="1">
    <location>
        <position position="391"/>
    </location>
</feature>
<name>A0A382BCI8_9ZZZZ</name>
<dbReference type="AlphaFoldDB" id="A0A382BCI8"/>
<proteinExistence type="predicted"/>
<dbReference type="GO" id="GO:0043103">
    <property type="term" value="P:hypoxanthine salvage"/>
    <property type="evidence" value="ECO:0007669"/>
    <property type="project" value="TreeGrafter"/>
</dbReference>
<reference evidence="1" key="1">
    <citation type="submission" date="2018-05" db="EMBL/GenBank/DDBJ databases">
        <authorList>
            <person name="Lanie J.A."/>
            <person name="Ng W.-L."/>
            <person name="Kazmierczak K.M."/>
            <person name="Andrzejewski T.M."/>
            <person name="Davidsen T.M."/>
            <person name="Wayne K.J."/>
            <person name="Tettelin H."/>
            <person name="Glass J.I."/>
            <person name="Rusch D."/>
            <person name="Podicherti R."/>
            <person name="Tsui H.-C.T."/>
            <person name="Winkler M.E."/>
        </authorList>
    </citation>
    <scope>NUCLEOTIDE SEQUENCE</scope>
</reference>
<evidence type="ECO:0008006" key="2">
    <source>
        <dbReference type="Google" id="ProtNLM"/>
    </source>
</evidence>
<accession>A0A382BCI8</accession>
<dbReference type="InterPro" id="IPR006330">
    <property type="entry name" value="Ado/ade_deaminase"/>
</dbReference>
<protein>
    <recommendedName>
        <fullName evidence="2">Adenosine deaminase domain-containing protein</fullName>
    </recommendedName>
</protein>
<dbReference type="GO" id="GO:0046103">
    <property type="term" value="P:inosine biosynthetic process"/>
    <property type="evidence" value="ECO:0007669"/>
    <property type="project" value="TreeGrafter"/>
</dbReference>
<dbReference type="GO" id="GO:0005829">
    <property type="term" value="C:cytosol"/>
    <property type="evidence" value="ECO:0007669"/>
    <property type="project" value="TreeGrafter"/>
</dbReference>
<dbReference type="GO" id="GO:0006154">
    <property type="term" value="P:adenosine catabolic process"/>
    <property type="evidence" value="ECO:0007669"/>
    <property type="project" value="TreeGrafter"/>
</dbReference>
<dbReference type="InterPro" id="IPR032466">
    <property type="entry name" value="Metal_Hydrolase"/>
</dbReference>
<dbReference type="EMBL" id="UINC01029212">
    <property type="protein sequence ID" value="SVB11560.1"/>
    <property type="molecule type" value="Genomic_DNA"/>
</dbReference>
<dbReference type="PANTHER" id="PTHR11409">
    <property type="entry name" value="ADENOSINE DEAMINASE"/>
    <property type="match status" value="1"/>
</dbReference>
<dbReference type="SUPFAM" id="SSF51556">
    <property type="entry name" value="Metallo-dependent hydrolases"/>
    <property type="match status" value="1"/>
</dbReference>
<dbReference type="Gene3D" id="3.20.20.140">
    <property type="entry name" value="Metal-dependent hydrolases"/>
    <property type="match status" value="1"/>
</dbReference>
<sequence>MTDDTADPLAPLKTCELHVHMGGCFSVDDLIELAGPYYQEIDWSLFIDAFDSAYGLRPNPADWFARAGAGDPAGMEAIRRHFVFTEEDGPDFGRFTAKFSLLIAISRHYVRHIPGGQQEMARRAVQRHRVEGVQYVEMRAMYMSPDDVEGFLSFHRLNAEACRDASGNGFEARYIPSLPREASGAAYDLLRRWLAEGEQELYPWVLGLDFCHVEEGFPPLGAADVCRRIHADNDADPARALEILYHVGEIYFDKSLESSVRWCHEAAELGARRLGHCTALGLDPEVAAARRGGSHAREKVLERLNQIDYDVEHRKGLEDVGVEVNSSALQAEREQLRGRDPDRLLHRAYDDNRFEQVRRRQTYALQEIARIGAVIESCPSSNLRLGSVPSP</sequence>
<dbReference type="PANTHER" id="PTHR11409:SF43">
    <property type="entry name" value="ADENOSINE DEAMINASE"/>
    <property type="match status" value="1"/>
</dbReference>
<organism evidence="1">
    <name type="scientific">marine metagenome</name>
    <dbReference type="NCBI Taxonomy" id="408172"/>
    <lineage>
        <taxon>unclassified sequences</taxon>
        <taxon>metagenomes</taxon>
        <taxon>ecological metagenomes</taxon>
    </lineage>
</organism>
<dbReference type="GO" id="GO:0004000">
    <property type="term" value="F:adenosine deaminase activity"/>
    <property type="evidence" value="ECO:0007669"/>
    <property type="project" value="TreeGrafter"/>
</dbReference>